<protein>
    <submittedName>
        <fullName evidence="1">Uncharacterized protein</fullName>
    </submittedName>
</protein>
<reference evidence="1" key="1">
    <citation type="submission" date="2016-01" db="EMBL/GenBank/DDBJ databases">
        <authorList>
            <person name="Peeters C."/>
        </authorList>
    </citation>
    <scope>NUCLEOTIDE SEQUENCE</scope>
    <source>
        <strain evidence="1">LMG 29321</strain>
    </source>
</reference>
<dbReference type="AlphaFoldDB" id="A0A157ZWP9"/>
<evidence type="ECO:0000313" key="2">
    <source>
        <dbReference type="Proteomes" id="UP000071859"/>
    </source>
</evidence>
<accession>A0A157ZWP9</accession>
<dbReference type="EMBL" id="FCOX02000003">
    <property type="protein sequence ID" value="SAK49964.1"/>
    <property type="molecule type" value="Genomic_DNA"/>
</dbReference>
<organism evidence="1 2">
    <name type="scientific">Caballeronia calidae</name>
    <dbReference type="NCBI Taxonomy" id="1777139"/>
    <lineage>
        <taxon>Bacteria</taxon>
        <taxon>Pseudomonadati</taxon>
        <taxon>Pseudomonadota</taxon>
        <taxon>Betaproteobacteria</taxon>
        <taxon>Burkholderiales</taxon>
        <taxon>Burkholderiaceae</taxon>
        <taxon>Caballeronia</taxon>
    </lineage>
</organism>
<evidence type="ECO:0000313" key="1">
    <source>
        <dbReference type="EMBL" id="SAK49964.1"/>
    </source>
</evidence>
<proteinExistence type="predicted"/>
<keyword evidence="2" id="KW-1185">Reference proteome</keyword>
<gene>
    <name evidence="1" type="ORF">AWB78_01045</name>
</gene>
<sequence>MRAGVVAKGSAMPGIGEKLPDLAHGSSFYWVAPGVTEMASASVYTTST</sequence>
<name>A0A157ZWP9_9BURK</name>
<comment type="caution">
    <text evidence="1">The sequence shown here is derived from an EMBL/GenBank/DDBJ whole genome shotgun (WGS) entry which is preliminary data.</text>
</comment>
<dbReference type="Proteomes" id="UP000071859">
    <property type="component" value="Unassembled WGS sequence"/>
</dbReference>